<protein>
    <submittedName>
        <fullName evidence="8">RDD family protein</fullName>
    </submittedName>
</protein>
<keyword evidence="9" id="KW-1185">Reference proteome</keyword>
<keyword evidence="4 6" id="KW-1133">Transmembrane helix</keyword>
<sequence length="150" mass="16921">MYAYPDQTTRLPDPDVRPDFYDSVPLRRLLAWFVDVTLVTIVAVVMLPFTAFTGIFFFPLMMLVIGFFYRWTMLANASATLGMLITGIQIRDSQGQQLSNRAAMLHTFGYQVSIAFFVLQAVSVLMMLTGRRKQGLTDHMLGTAAICRPL</sequence>
<keyword evidence="3 6" id="KW-0812">Transmembrane</keyword>
<dbReference type="OrthoDB" id="7270324at2"/>
<dbReference type="EMBL" id="VFFF01000001">
    <property type="protein sequence ID" value="TNY34308.1"/>
    <property type="molecule type" value="Genomic_DNA"/>
</dbReference>
<evidence type="ECO:0000256" key="5">
    <source>
        <dbReference type="ARBA" id="ARBA00023136"/>
    </source>
</evidence>
<keyword evidence="2" id="KW-1003">Cell membrane</keyword>
<comment type="subcellular location">
    <subcellularLocation>
        <location evidence="1">Cell membrane</location>
        <topology evidence="1">Multi-pass membrane protein</topology>
    </subcellularLocation>
</comment>
<feature type="transmembrane region" description="Helical" evidence="6">
    <location>
        <begin position="108"/>
        <end position="128"/>
    </location>
</feature>
<evidence type="ECO:0000313" key="8">
    <source>
        <dbReference type="EMBL" id="TNY34308.1"/>
    </source>
</evidence>
<dbReference type="InterPro" id="IPR010432">
    <property type="entry name" value="RDD"/>
</dbReference>
<feature type="transmembrane region" description="Helical" evidence="6">
    <location>
        <begin position="67"/>
        <end position="88"/>
    </location>
</feature>
<evidence type="ECO:0000256" key="1">
    <source>
        <dbReference type="ARBA" id="ARBA00004651"/>
    </source>
</evidence>
<dbReference type="InterPro" id="IPR051791">
    <property type="entry name" value="Pra-immunoreactive"/>
</dbReference>
<reference evidence="8 9" key="1">
    <citation type="submission" date="2019-06" db="EMBL/GenBank/DDBJ databases">
        <title>Genome of new Rhodobacteraceae sp. SM1903.</title>
        <authorList>
            <person name="Ren X."/>
        </authorList>
    </citation>
    <scope>NUCLEOTIDE SEQUENCE [LARGE SCALE GENOMIC DNA]</scope>
    <source>
        <strain evidence="8 9">SM1903</strain>
    </source>
</reference>
<evidence type="ECO:0000259" key="7">
    <source>
        <dbReference type="Pfam" id="PF06271"/>
    </source>
</evidence>
<proteinExistence type="predicted"/>
<accession>A0A5C5GHQ0</accession>
<comment type="caution">
    <text evidence="8">The sequence shown here is derived from an EMBL/GenBank/DDBJ whole genome shotgun (WGS) entry which is preliminary data.</text>
</comment>
<evidence type="ECO:0000256" key="4">
    <source>
        <dbReference type="ARBA" id="ARBA00022989"/>
    </source>
</evidence>
<dbReference type="AlphaFoldDB" id="A0A5C5GHQ0"/>
<dbReference type="Pfam" id="PF06271">
    <property type="entry name" value="RDD"/>
    <property type="match status" value="1"/>
</dbReference>
<keyword evidence="5 6" id="KW-0472">Membrane</keyword>
<feature type="domain" description="RDD" evidence="7">
    <location>
        <begin position="25"/>
        <end position="140"/>
    </location>
</feature>
<dbReference type="Proteomes" id="UP000314011">
    <property type="component" value="Unassembled WGS sequence"/>
</dbReference>
<organism evidence="8 9">
    <name type="scientific">Pelagovum pacificum</name>
    <dbReference type="NCBI Taxonomy" id="2588711"/>
    <lineage>
        <taxon>Bacteria</taxon>
        <taxon>Pseudomonadati</taxon>
        <taxon>Pseudomonadota</taxon>
        <taxon>Alphaproteobacteria</taxon>
        <taxon>Rhodobacterales</taxon>
        <taxon>Paracoccaceae</taxon>
        <taxon>Pelagovum</taxon>
    </lineage>
</organism>
<feature type="transmembrane region" description="Helical" evidence="6">
    <location>
        <begin position="29"/>
        <end position="60"/>
    </location>
</feature>
<name>A0A5C5GHQ0_9RHOB</name>
<evidence type="ECO:0000256" key="6">
    <source>
        <dbReference type="SAM" id="Phobius"/>
    </source>
</evidence>
<dbReference type="PANTHER" id="PTHR36115">
    <property type="entry name" value="PROLINE-RICH ANTIGEN HOMOLOG-RELATED"/>
    <property type="match status" value="1"/>
</dbReference>
<evidence type="ECO:0000256" key="3">
    <source>
        <dbReference type="ARBA" id="ARBA00022692"/>
    </source>
</evidence>
<gene>
    <name evidence="8" type="ORF">FHY64_04030</name>
</gene>
<evidence type="ECO:0000256" key="2">
    <source>
        <dbReference type="ARBA" id="ARBA00022475"/>
    </source>
</evidence>
<dbReference type="GO" id="GO:0005886">
    <property type="term" value="C:plasma membrane"/>
    <property type="evidence" value="ECO:0007669"/>
    <property type="project" value="UniProtKB-SubCell"/>
</dbReference>
<evidence type="ECO:0000313" key="9">
    <source>
        <dbReference type="Proteomes" id="UP000314011"/>
    </source>
</evidence>